<dbReference type="EMBL" id="BTGU01000725">
    <property type="protein sequence ID" value="GMN68901.1"/>
    <property type="molecule type" value="Genomic_DNA"/>
</dbReference>
<gene>
    <name evidence="1" type="ORF">TIFTF001_037951</name>
    <name evidence="2" type="ORF">TIFTF001_037953</name>
    <name evidence="3" type="ORF">TIFTF001_037957</name>
    <name evidence="4" type="ORF">TIFTF001_037959</name>
</gene>
<comment type="caution">
    <text evidence="4">The sequence shown here is derived from an EMBL/GenBank/DDBJ whole genome shotgun (WGS) entry which is preliminary data.</text>
</comment>
<keyword evidence="5" id="KW-1185">Reference proteome</keyword>
<name>A0AA88E6D8_FICCA</name>
<sequence length="110" mass="11663">MVFCFGAPSPPFPPVLVAGEEGPPFASGATEDRPSETLQIRRRPLPDLAHRSVAHGSHPSAFSHTVVRRREFLATIGEDNATASSWVVGCLVGVRGPPAPSRDPSPRATI</sequence>
<protein>
    <submittedName>
        <fullName evidence="4">Uncharacterized protein</fullName>
    </submittedName>
</protein>
<proteinExistence type="predicted"/>
<dbReference type="AlphaFoldDB" id="A0AA88E6D8"/>
<dbReference type="Proteomes" id="UP001187192">
    <property type="component" value="Unassembled WGS sequence"/>
</dbReference>
<evidence type="ECO:0000313" key="1">
    <source>
        <dbReference type="EMBL" id="GMN68900.1"/>
    </source>
</evidence>
<reference evidence="4" key="1">
    <citation type="submission" date="2023-07" db="EMBL/GenBank/DDBJ databases">
        <title>draft genome sequence of fig (Ficus carica).</title>
        <authorList>
            <person name="Takahashi T."/>
            <person name="Nishimura K."/>
        </authorList>
    </citation>
    <scope>NUCLEOTIDE SEQUENCE</scope>
</reference>
<dbReference type="EMBL" id="BTGU01000726">
    <property type="protein sequence ID" value="GMN68906.1"/>
    <property type="molecule type" value="Genomic_DNA"/>
</dbReference>
<evidence type="ECO:0000313" key="3">
    <source>
        <dbReference type="EMBL" id="GMN68906.1"/>
    </source>
</evidence>
<dbReference type="EMBL" id="BTGU01000724">
    <property type="protein sequence ID" value="GMN68900.1"/>
    <property type="molecule type" value="Genomic_DNA"/>
</dbReference>
<dbReference type="EMBL" id="BTGU01000727">
    <property type="protein sequence ID" value="GMN68907.1"/>
    <property type="molecule type" value="Genomic_DNA"/>
</dbReference>
<evidence type="ECO:0000313" key="2">
    <source>
        <dbReference type="EMBL" id="GMN68901.1"/>
    </source>
</evidence>
<evidence type="ECO:0000313" key="5">
    <source>
        <dbReference type="Proteomes" id="UP001187192"/>
    </source>
</evidence>
<evidence type="ECO:0000313" key="4">
    <source>
        <dbReference type="EMBL" id="GMN68907.1"/>
    </source>
</evidence>
<accession>A0AA88E6D8</accession>
<organism evidence="4 5">
    <name type="scientific">Ficus carica</name>
    <name type="common">Common fig</name>
    <dbReference type="NCBI Taxonomy" id="3494"/>
    <lineage>
        <taxon>Eukaryota</taxon>
        <taxon>Viridiplantae</taxon>
        <taxon>Streptophyta</taxon>
        <taxon>Embryophyta</taxon>
        <taxon>Tracheophyta</taxon>
        <taxon>Spermatophyta</taxon>
        <taxon>Magnoliopsida</taxon>
        <taxon>eudicotyledons</taxon>
        <taxon>Gunneridae</taxon>
        <taxon>Pentapetalae</taxon>
        <taxon>rosids</taxon>
        <taxon>fabids</taxon>
        <taxon>Rosales</taxon>
        <taxon>Moraceae</taxon>
        <taxon>Ficeae</taxon>
        <taxon>Ficus</taxon>
    </lineage>
</organism>